<evidence type="ECO:0000256" key="1">
    <source>
        <dbReference type="SAM" id="MobiDB-lite"/>
    </source>
</evidence>
<evidence type="ECO:0000313" key="3">
    <source>
        <dbReference type="Proteomes" id="UP001215598"/>
    </source>
</evidence>
<keyword evidence="3" id="KW-1185">Reference proteome</keyword>
<evidence type="ECO:0000313" key="2">
    <source>
        <dbReference type="EMBL" id="KAJ7746994.1"/>
    </source>
</evidence>
<feature type="compositionally biased region" description="Basic residues" evidence="1">
    <location>
        <begin position="191"/>
        <end position="200"/>
    </location>
</feature>
<dbReference type="AlphaFoldDB" id="A0AAD7IN74"/>
<reference evidence="2" key="1">
    <citation type="submission" date="2023-03" db="EMBL/GenBank/DDBJ databases">
        <title>Massive genome expansion in bonnet fungi (Mycena s.s.) driven by repeated elements and novel gene families across ecological guilds.</title>
        <authorList>
            <consortium name="Lawrence Berkeley National Laboratory"/>
            <person name="Harder C.B."/>
            <person name="Miyauchi S."/>
            <person name="Viragh M."/>
            <person name="Kuo A."/>
            <person name="Thoen E."/>
            <person name="Andreopoulos B."/>
            <person name="Lu D."/>
            <person name="Skrede I."/>
            <person name="Drula E."/>
            <person name="Henrissat B."/>
            <person name="Morin E."/>
            <person name="Kohler A."/>
            <person name="Barry K."/>
            <person name="LaButti K."/>
            <person name="Morin E."/>
            <person name="Salamov A."/>
            <person name="Lipzen A."/>
            <person name="Mereny Z."/>
            <person name="Hegedus B."/>
            <person name="Baldrian P."/>
            <person name="Stursova M."/>
            <person name="Weitz H."/>
            <person name="Taylor A."/>
            <person name="Grigoriev I.V."/>
            <person name="Nagy L.G."/>
            <person name="Martin F."/>
            <person name="Kauserud H."/>
        </authorList>
    </citation>
    <scope>NUCLEOTIDE SEQUENCE</scope>
    <source>
        <strain evidence="2">CBHHK182m</strain>
    </source>
</reference>
<protein>
    <submittedName>
        <fullName evidence="2">Uncharacterized protein</fullName>
    </submittedName>
</protein>
<organism evidence="2 3">
    <name type="scientific">Mycena metata</name>
    <dbReference type="NCBI Taxonomy" id="1033252"/>
    <lineage>
        <taxon>Eukaryota</taxon>
        <taxon>Fungi</taxon>
        <taxon>Dikarya</taxon>
        <taxon>Basidiomycota</taxon>
        <taxon>Agaricomycotina</taxon>
        <taxon>Agaricomycetes</taxon>
        <taxon>Agaricomycetidae</taxon>
        <taxon>Agaricales</taxon>
        <taxon>Marasmiineae</taxon>
        <taxon>Mycenaceae</taxon>
        <taxon>Mycena</taxon>
    </lineage>
</organism>
<feature type="region of interest" description="Disordered" evidence="1">
    <location>
        <begin position="174"/>
        <end position="239"/>
    </location>
</feature>
<feature type="compositionally biased region" description="Polar residues" evidence="1">
    <location>
        <begin position="175"/>
        <end position="190"/>
    </location>
</feature>
<dbReference type="Proteomes" id="UP001215598">
    <property type="component" value="Unassembled WGS sequence"/>
</dbReference>
<dbReference type="EMBL" id="JARKIB010000078">
    <property type="protein sequence ID" value="KAJ7746994.1"/>
    <property type="molecule type" value="Genomic_DNA"/>
</dbReference>
<name>A0AAD7IN74_9AGAR</name>
<comment type="caution">
    <text evidence="2">The sequence shown here is derived from an EMBL/GenBank/DDBJ whole genome shotgun (WGS) entry which is preliminary data.</text>
</comment>
<accession>A0AAD7IN74</accession>
<gene>
    <name evidence="2" type="ORF">B0H16DRAFT_1851995</name>
</gene>
<proteinExistence type="predicted"/>
<feature type="compositionally biased region" description="Polar residues" evidence="1">
    <location>
        <begin position="214"/>
        <end position="233"/>
    </location>
</feature>
<sequence>MAALDSAALRTRIITIFHTTLSSQTLSNLLPPPPLQPETWHEIETSRVFRDTSESVGDTILTGMATKNVSRAILDSKYASEANFELVVDVLSSEQTHSLILQSIQRYKLVFGTTPACDGARTSLKIYTVRALNPRTLIVSRKRNGEAETASLKVKKCRTGLGREIVPNSLVLADGTNTLTKPGTSASASKKATRGTKPSRRAGGSQARHPPTSSPAFTTTLPQQTSAQGSQNDPILLSP</sequence>